<organism evidence="6 7">
    <name type="scientific">Dendrothele bispora (strain CBS 962.96)</name>
    <dbReference type="NCBI Taxonomy" id="1314807"/>
    <lineage>
        <taxon>Eukaryota</taxon>
        <taxon>Fungi</taxon>
        <taxon>Dikarya</taxon>
        <taxon>Basidiomycota</taxon>
        <taxon>Agaricomycotina</taxon>
        <taxon>Agaricomycetes</taxon>
        <taxon>Agaricomycetidae</taxon>
        <taxon>Agaricales</taxon>
        <taxon>Agaricales incertae sedis</taxon>
        <taxon>Dendrothele</taxon>
    </lineage>
</organism>
<evidence type="ECO:0000256" key="2">
    <source>
        <dbReference type="ARBA" id="ARBA00022771"/>
    </source>
</evidence>
<dbReference type="Gene3D" id="3.30.40.10">
    <property type="entry name" value="Zinc/RING finger domain, C3HC4 (zinc finger)"/>
    <property type="match status" value="1"/>
</dbReference>
<evidence type="ECO:0000256" key="4">
    <source>
        <dbReference type="PROSITE-ProRule" id="PRU00175"/>
    </source>
</evidence>
<keyword evidence="7" id="KW-1185">Reference proteome</keyword>
<dbReference type="InterPro" id="IPR013083">
    <property type="entry name" value="Znf_RING/FYVE/PHD"/>
</dbReference>
<evidence type="ECO:0000313" key="7">
    <source>
        <dbReference type="Proteomes" id="UP000297245"/>
    </source>
</evidence>
<keyword evidence="3" id="KW-0862">Zinc</keyword>
<dbReference type="OrthoDB" id="6105938at2759"/>
<dbReference type="PROSITE" id="PS50089">
    <property type="entry name" value="ZF_RING_2"/>
    <property type="match status" value="1"/>
</dbReference>
<dbReference type="EMBL" id="ML179236">
    <property type="protein sequence ID" value="THU93921.1"/>
    <property type="molecule type" value="Genomic_DNA"/>
</dbReference>
<evidence type="ECO:0000259" key="5">
    <source>
        <dbReference type="PROSITE" id="PS50089"/>
    </source>
</evidence>
<dbReference type="SUPFAM" id="SSF57850">
    <property type="entry name" value="RING/U-box"/>
    <property type="match status" value="1"/>
</dbReference>
<keyword evidence="2 4" id="KW-0863">Zinc-finger</keyword>
<dbReference type="AlphaFoldDB" id="A0A4S8LWX4"/>
<sequence>MLVVDPASTCDVCLDVYSVTREPYLLACGHVFCGSCLMNISPPNCPMCRRPFH</sequence>
<evidence type="ECO:0000313" key="6">
    <source>
        <dbReference type="EMBL" id="THU93921.1"/>
    </source>
</evidence>
<dbReference type="GO" id="GO:0008270">
    <property type="term" value="F:zinc ion binding"/>
    <property type="evidence" value="ECO:0007669"/>
    <property type="project" value="UniProtKB-KW"/>
</dbReference>
<name>A0A4S8LWX4_DENBC</name>
<gene>
    <name evidence="6" type="ORF">K435DRAFT_632354</name>
</gene>
<dbReference type="SMART" id="SM00184">
    <property type="entry name" value="RING"/>
    <property type="match status" value="1"/>
</dbReference>
<keyword evidence="1" id="KW-0479">Metal-binding</keyword>
<dbReference type="Proteomes" id="UP000297245">
    <property type="component" value="Unassembled WGS sequence"/>
</dbReference>
<feature type="domain" description="RING-type" evidence="5">
    <location>
        <begin position="10"/>
        <end position="49"/>
    </location>
</feature>
<protein>
    <recommendedName>
        <fullName evidence="5">RING-type domain-containing protein</fullName>
    </recommendedName>
</protein>
<feature type="non-terminal residue" evidence="6">
    <location>
        <position position="53"/>
    </location>
</feature>
<dbReference type="Pfam" id="PF14634">
    <property type="entry name" value="zf-RING_5"/>
    <property type="match status" value="1"/>
</dbReference>
<evidence type="ECO:0000256" key="1">
    <source>
        <dbReference type="ARBA" id="ARBA00022723"/>
    </source>
</evidence>
<dbReference type="PROSITE" id="PS00518">
    <property type="entry name" value="ZF_RING_1"/>
    <property type="match status" value="1"/>
</dbReference>
<dbReference type="InterPro" id="IPR001841">
    <property type="entry name" value="Znf_RING"/>
</dbReference>
<dbReference type="InterPro" id="IPR017907">
    <property type="entry name" value="Znf_RING_CS"/>
</dbReference>
<accession>A0A4S8LWX4</accession>
<reference evidence="6 7" key="1">
    <citation type="journal article" date="2019" name="Nat. Ecol. Evol.">
        <title>Megaphylogeny resolves global patterns of mushroom evolution.</title>
        <authorList>
            <person name="Varga T."/>
            <person name="Krizsan K."/>
            <person name="Foldi C."/>
            <person name="Dima B."/>
            <person name="Sanchez-Garcia M."/>
            <person name="Sanchez-Ramirez S."/>
            <person name="Szollosi G.J."/>
            <person name="Szarkandi J.G."/>
            <person name="Papp V."/>
            <person name="Albert L."/>
            <person name="Andreopoulos W."/>
            <person name="Angelini C."/>
            <person name="Antonin V."/>
            <person name="Barry K.W."/>
            <person name="Bougher N.L."/>
            <person name="Buchanan P."/>
            <person name="Buyck B."/>
            <person name="Bense V."/>
            <person name="Catcheside P."/>
            <person name="Chovatia M."/>
            <person name="Cooper J."/>
            <person name="Damon W."/>
            <person name="Desjardin D."/>
            <person name="Finy P."/>
            <person name="Geml J."/>
            <person name="Haridas S."/>
            <person name="Hughes K."/>
            <person name="Justo A."/>
            <person name="Karasinski D."/>
            <person name="Kautmanova I."/>
            <person name="Kiss B."/>
            <person name="Kocsube S."/>
            <person name="Kotiranta H."/>
            <person name="LaButti K.M."/>
            <person name="Lechner B.E."/>
            <person name="Liimatainen K."/>
            <person name="Lipzen A."/>
            <person name="Lukacs Z."/>
            <person name="Mihaltcheva S."/>
            <person name="Morgado L.N."/>
            <person name="Niskanen T."/>
            <person name="Noordeloos M.E."/>
            <person name="Ohm R.A."/>
            <person name="Ortiz-Santana B."/>
            <person name="Ovrebo C."/>
            <person name="Racz N."/>
            <person name="Riley R."/>
            <person name="Savchenko A."/>
            <person name="Shiryaev A."/>
            <person name="Soop K."/>
            <person name="Spirin V."/>
            <person name="Szebenyi C."/>
            <person name="Tomsovsky M."/>
            <person name="Tulloss R.E."/>
            <person name="Uehling J."/>
            <person name="Grigoriev I.V."/>
            <person name="Vagvolgyi C."/>
            <person name="Papp T."/>
            <person name="Martin F.M."/>
            <person name="Miettinen O."/>
            <person name="Hibbett D.S."/>
            <person name="Nagy L.G."/>
        </authorList>
    </citation>
    <scope>NUCLEOTIDE SEQUENCE [LARGE SCALE GENOMIC DNA]</scope>
    <source>
        <strain evidence="6 7">CBS 962.96</strain>
    </source>
</reference>
<evidence type="ECO:0000256" key="3">
    <source>
        <dbReference type="ARBA" id="ARBA00022833"/>
    </source>
</evidence>
<proteinExistence type="predicted"/>